<name>A0A1C7AFR7_9GAMM</name>
<dbReference type="Proteomes" id="UP000218899">
    <property type="component" value="Chromosome"/>
</dbReference>
<dbReference type="InterPro" id="IPR051083">
    <property type="entry name" value="GrpII_Intron_Splice-Mob/Def"/>
</dbReference>
<dbReference type="PANTHER" id="PTHR34047">
    <property type="entry name" value="NUCLEAR INTRON MATURASE 1, MITOCHONDRIAL-RELATED"/>
    <property type="match status" value="1"/>
</dbReference>
<dbReference type="InterPro" id="IPR025960">
    <property type="entry name" value="RVT_N"/>
</dbReference>
<comment type="similarity">
    <text evidence="1">Belongs to the bacterial reverse transcriptase family.</text>
</comment>
<evidence type="ECO:0000313" key="3">
    <source>
        <dbReference type="EMBL" id="BAU50230.1"/>
    </source>
</evidence>
<accession>A0A1C7AFR7</accession>
<dbReference type="Pfam" id="PF01844">
    <property type="entry name" value="HNH"/>
    <property type="match status" value="1"/>
</dbReference>
<dbReference type="InterPro" id="IPR000477">
    <property type="entry name" value="RT_dom"/>
</dbReference>
<dbReference type="InterPro" id="IPR043502">
    <property type="entry name" value="DNA/RNA_pol_sf"/>
</dbReference>
<dbReference type="Gene3D" id="1.10.30.50">
    <property type="match status" value="1"/>
</dbReference>
<dbReference type="SMART" id="SM00507">
    <property type="entry name" value="HNHc"/>
    <property type="match status" value="1"/>
</dbReference>
<keyword evidence="3" id="KW-0808">Transferase</keyword>
<dbReference type="AlphaFoldDB" id="A0A1C7AFR7"/>
<dbReference type="SUPFAM" id="SSF56672">
    <property type="entry name" value="DNA/RNA polymerases"/>
    <property type="match status" value="1"/>
</dbReference>
<dbReference type="KEGG" id="sva:SVA_3695"/>
<dbReference type="InterPro" id="IPR003615">
    <property type="entry name" value="HNH_nuc"/>
</dbReference>
<dbReference type="Pfam" id="PF13655">
    <property type="entry name" value="RVT_N"/>
    <property type="match status" value="1"/>
</dbReference>
<dbReference type="RefSeq" id="WP_096462550.1">
    <property type="nucleotide sequence ID" value="NZ_AP014936.1"/>
</dbReference>
<dbReference type="NCBIfam" id="TIGR04416">
    <property type="entry name" value="group_II_RT_mat"/>
    <property type="match status" value="1"/>
</dbReference>
<dbReference type="Gene3D" id="3.30.70.270">
    <property type="match status" value="1"/>
</dbReference>
<dbReference type="PROSITE" id="PS50878">
    <property type="entry name" value="RT_POL"/>
    <property type="match status" value="1"/>
</dbReference>
<keyword evidence="3" id="KW-0695">RNA-directed DNA polymerase</keyword>
<dbReference type="Pfam" id="PF08388">
    <property type="entry name" value="GIIM"/>
    <property type="match status" value="1"/>
</dbReference>
<keyword evidence="3" id="KW-0548">Nucleotidyltransferase</keyword>
<dbReference type="CDD" id="cd00085">
    <property type="entry name" value="HNHc"/>
    <property type="match status" value="1"/>
</dbReference>
<evidence type="ECO:0000313" key="4">
    <source>
        <dbReference type="Proteomes" id="UP000218899"/>
    </source>
</evidence>
<dbReference type="CDD" id="cd01651">
    <property type="entry name" value="RT_G2_intron"/>
    <property type="match status" value="1"/>
</dbReference>
<gene>
    <name evidence="3" type="ORF">SVA_3695</name>
</gene>
<proteinExistence type="inferred from homology"/>
<dbReference type="EMBL" id="AP014936">
    <property type="protein sequence ID" value="BAU50230.1"/>
    <property type="molecule type" value="Genomic_DNA"/>
</dbReference>
<dbReference type="GO" id="GO:0008270">
    <property type="term" value="F:zinc ion binding"/>
    <property type="evidence" value="ECO:0007669"/>
    <property type="project" value="InterPro"/>
</dbReference>
<dbReference type="OrthoDB" id="9793236at2"/>
<dbReference type="Pfam" id="PF00078">
    <property type="entry name" value="RVT_1"/>
    <property type="match status" value="1"/>
</dbReference>
<reference evidence="3 4" key="1">
    <citation type="submission" date="2015-08" db="EMBL/GenBank/DDBJ databases">
        <title>Complete genome sequence of Sulfurifustis variabilis.</title>
        <authorList>
            <person name="Miura A."/>
            <person name="Kojima H."/>
            <person name="Fukui M."/>
        </authorList>
    </citation>
    <scope>NUCLEOTIDE SEQUENCE [LARGE SCALE GENOMIC DNA]</scope>
    <source>
        <strain evidence="4">skN76</strain>
    </source>
</reference>
<dbReference type="InterPro" id="IPR043128">
    <property type="entry name" value="Rev_trsase/Diguanyl_cyclase"/>
</dbReference>
<dbReference type="GO" id="GO:0003964">
    <property type="term" value="F:RNA-directed DNA polymerase activity"/>
    <property type="evidence" value="ECO:0007669"/>
    <property type="project" value="UniProtKB-KW"/>
</dbReference>
<dbReference type="PANTHER" id="PTHR34047:SF8">
    <property type="entry name" value="PROTEIN YKFC"/>
    <property type="match status" value="1"/>
</dbReference>
<dbReference type="InterPro" id="IPR013597">
    <property type="entry name" value="Mat_intron_G2"/>
</dbReference>
<sequence>MDACNHGDVASATWHSWHSIQWPAGHGVVRRLQTRIAKAARECDWRKVKRLQKLLTRSTSSKAVAVRRVTENQGRKTPGVDGATWSTPDAKWRAVCSLHARHYRPQPLRRVHIPKANGGKRPLGIPTMRDRAMQALYLLALEPVAETTADSNSYGFRPERSTVDAIEQCFNALRRKDSAQWILEGDIKGCFDNIAHDWMLRRIPIDRAVLRKWLKAGYVEKGRLFPTEAGTPQGGIISPTLANMVLDGLEPVLATRFKRQHKVHFVRYADDFVVTGRSQELLEREVIPVIENFLAERGLRLSPSKTKITHIADGFDFLGWNVRKYGNKLLIKPAKGNEKQLYRKVRDILRKLRMAKQEDVIRLLNPLLRGWGNYHSSQTSSRAFAKMDHRIFGGLQRWVKRRHPTKNKRWLKRRYYSSAPNRDWVFASGMEALVRLSDFKIRRHVKIKAEANPFDPTWDEYFEIRLGWKMRRTLAGRRKLSWLWTKQDGRCPQCRQPITNKSGWHLHHKVWRCHGGSDKLSNLELVHENCHRQKHSLGRKHARPPVS</sequence>
<dbReference type="GO" id="GO:0004519">
    <property type="term" value="F:endonuclease activity"/>
    <property type="evidence" value="ECO:0007669"/>
    <property type="project" value="InterPro"/>
</dbReference>
<dbReference type="GO" id="GO:0003676">
    <property type="term" value="F:nucleic acid binding"/>
    <property type="evidence" value="ECO:0007669"/>
    <property type="project" value="InterPro"/>
</dbReference>
<keyword evidence="4" id="KW-1185">Reference proteome</keyword>
<dbReference type="InterPro" id="IPR030931">
    <property type="entry name" value="Group_II_RT_mat"/>
</dbReference>
<dbReference type="InterPro" id="IPR002711">
    <property type="entry name" value="HNH"/>
</dbReference>
<feature type="domain" description="Reverse transcriptase" evidence="2">
    <location>
        <begin position="94"/>
        <end position="322"/>
    </location>
</feature>
<organism evidence="3 4">
    <name type="scientific">Sulfurifustis variabilis</name>
    <dbReference type="NCBI Taxonomy" id="1675686"/>
    <lineage>
        <taxon>Bacteria</taxon>
        <taxon>Pseudomonadati</taxon>
        <taxon>Pseudomonadota</taxon>
        <taxon>Gammaproteobacteria</taxon>
        <taxon>Acidiferrobacterales</taxon>
        <taxon>Acidiferrobacteraceae</taxon>
        <taxon>Sulfurifustis</taxon>
    </lineage>
</organism>
<protein>
    <submittedName>
        <fullName evidence="3">RNA-directed DNA polymerase</fullName>
    </submittedName>
</protein>
<evidence type="ECO:0000259" key="2">
    <source>
        <dbReference type="PROSITE" id="PS50878"/>
    </source>
</evidence>
<evidence type="ECO:0000256" key="1">
    <source>
        <dbReference type="ARBA" id="ARBA00034120"/>
    </source>
</evidence>